<reference evidence="8" key="1">
    <citation type="submission" date="2016-06" db="EMBL/GenBank/DDBJ databases">
        <authorList>
            <person name="Kjaerup R.B."/>
            <person name="Dalgaard T.S."/>
            <person name="Juul-Madsen H.R."/>
        </authorList>
    </citation>
    <scope>NUCLEOTIDE SEQUENCE [LARGE SCALE GENOMIC DNA]</scope>
    <source>
        <strain evidence="8">1245752.6</strain>
    </source>
</reference>
<evidence type="ECO:0000256" key="7">
    <source>
        <dbReference type="RuleBase" id="RU000461"/>
    </source>
</evidence>
<keyword evidence="3 7" id="KW-0479">Metal-binding</keyword>
<dbReference type="PROSITE" id="PS00086">
    <property type="entry name" value="CYTOCHROME_P450"/>
    <property type="match status" value="1"/>
</dbReference>
<dbReference type="EMBL" id="MAEM01000263">
    <property type="protein sequence ID" value="OBS01577.1"/>
    <property type="molecule type" value="Genomic_DNA"/>
</dbReference>
<dbReference type="InterPro" id="IPR001128">
    <property type="entry name" value="Cyt_P450"/>
</dbReference>
<dbReference type="PANTHER" id="PTHR46696:SF6">
    <property type="entry name" value="P450, PUTATIVE (EUROFUNG)-RELATED"/>
    <property type="match status" value="1"/>
</dbReference>
<dbReference type="GO" id="GO:0005506">
    <property type="term" value="F:iron ion binding"/>
    <property type="evidence" value="ECO:0007669"/>
    <property type="project" value="InterPro"/>
</dbReference>
<evidence type="ECO:0008006" key="9">
    <source>
        <dbReference type="Google" id="ProtNLM"/>
    </source>
</evidence>
<dbReference type="Gene3D" id="1.10.630.10">
    <property type="entry name" value="Cytochrome P450"/>
    <property type="match status" value="1"/>
</dbReference>
<evidence type="ECO:0000256" key="4">
    <source>
        <dbReference type="ARBA" id="ARBA00023002"/>
    </source>
</evidence>
<protein>
    <recommendedName>
        <fullName evidence="9">Cytochrome P450</fullName>
    </recommendedName>
</protein>
<evidence type="ECO:0000256" key="6">
    <source>
        <dbReference type="ARBA" id="ARBA00023033"/>
    </source>
</evidence>
<dbReference type="GO" id="GO:0004497">
    <property type="term" value="F:monooxygenase activity"/>
    <property type="evidence" value="ECO:0007669"/>
    <property type="project" value="UniProtKB-KW"/>
</dbReference>
<keyword evidence="2 7" id="KW-0349">Heme</keyword>
<proteinExistence type="inferred from homology"/>
<dbReference type="PRINTS" id="PR00359">
    <property type="entry name" value="BP450"/>
</dbReference>
<dbReference type="AlphaFoldDB" id="A0A1A6BGU2"/>
<dbReference type="InterPro" id="IPR017972">
    <property type="entry name" value="Cyt_P450_CS"/>
</dbReference>
<keyword evidence="6 7" id="KW-0503">Monooxygenase</keyword>
<dbReference type="RefSeq" id="WP_065134162.1">
    <property type="nucleotide sequence ID" value="NZ_MAEM01000263.1"/>
</dbReference>
<name>A0A1A6BGU2_MYCGO</name>
<dbReference type="Pfam" id="PF00067">
    <property type="entry name" value="p450"/>
    <property type="match status" value="1"/>
</dbReference>
<dbReference type="PANTHER" id="PTHR46696">
    <property type="entry name" value="P450, PUTATIVE (EUROFUNG)-RELATED"/>
    <property type="match status" value="1"/>
</dbReference>
<comment type="similarity">
    <text evidence="1 7">Belongs to the cytochrome P450 family.</text>
</comment>
<evidence type="ECO:0000256" key="5">
    <source>
        <dbReference type="ARBA" id="ARBA00023004"/>
    </source>
</evidence>
<dbReference type="GO" id="GO:0020037">
    <property type="term" value="F:heme binding"/>
    <property type="evidence" value="ECO:0007669"/>
    <property type="project" value="InterPro"/>
</dbReference>
<keyword evidence="4 7" id="KW-0560">Oxidoreductase</keyword>
<evidence type="ECO:0000256" key="1">
    <source>
        <dbReference type="ARBA" id="ARBA00010617"/>
    </source>
</evidence>
<evidence type="ECO:0000313" key="8">
    <source>
        <dbReference type="EMBL" id="OBS01577.1"/>
    </source>
</evidence>
<dbReference type="OrthoDB" id="3599725at2"/>
<dbReference type="Proteomes" id="UP000093757">
    <property type="component" value="Unassembled WGS sequence"/>
</dbReference>
<dbReference type="InterPro" id="IPR002397">
    <property type="entry name" value="Cyt_P450_B"/>
</dbReference>
<evidence type="ECO:0000256" key="3">
    <source>
        <dbReference type="ARBA" id="ARBA00022723"/>
    </source>
</evidence>
<dbReference type="GO" id="GO:0016705">
    <property type="term" value="F:oxidoreductase activity, acting on paired donors, with incorporation or reduction of molecular oxygen"/>
    <property type="evidence" value="ECO:0007669"/>
    <property type="project" value="InterPro"/>
</dbReference>
<accession>A0A1A6BGU2</accession>
<organism evidence="8">
    <name type="scientific">Mycobacterium gordonae</name>
    <dbReference type="NCBI Taxonomy" id="1778"/>
    <lineage>
        <taxon>Bacteria</taxon>
        <taxon>Bacillati</taxon>
        <taxon>Actinomycetota</taxon>
        <taxon>Actinomycetes</taxon>
        <taxon>Mycobacteriales</taxon>
        <taxon>Mycobacteriaceae</taxon>
        <taxon>Mycobacterium</taxon>
    </lineage>
</organism>
<keyword evidence="5 7" id="KW-0408">Iron</keyword>
<comment type="caution">
    <text evidence="8">The sequence shown here is derived from an EMBL/GenBank/DDBJ whole genome shotgun (WGS) entry which is preliminary data.</text>
</comment>
<gene>
    <name evidence="8" type="ORF">A9W98_19515</name>
</gene>
<sequence length="429" mass="47893">MTTQQPNIDIDDERPTALNADAADKFIEHLSMHDRQVQRHRLAIYERMREACPVGRSVEHGGFYAFSTYRGVYEAAHAPERFSSFPVTIPPFGNPVPMIPIEADPPGHANYRALVGQRFSPKRVEEMDGPIRSLVTELLDNIDGRREVDLAKELAVQLPLRVILELFLGVPEQDRDKMYDLAVQMLQPDPDDSDEQKQEKAAAAGLGLMTYFAALLNNLRENGHGDDLISELDQAHVEGVKLTDEEILGFCLLLVPAGFDTTASGIGRMLQLFATNPSIRQAIEARIEDSQALDVAIEELIRYISPVPGLARTVTQPCEFAGHNLSEGDRLLLLWPSANRDPDEFDNPNEFVADRKPNRHVGFGSGIHRCLGAHVARKEIKVLLQEMFRRGIPEYRLDPDNPPVWHTGDTWGVKSLPVIFEAGGEKSRG</sequence>
<dbReference type="InterPro" id="IPR036396">
    <property type="entry name" value="Cyt_P450_sf"/>
</dbReference>
<evidence type="ECO:0000256" key="2">
    <source>
        <dbReference type="ARBA" id="ARBA00022617"/>
    </source>
</evidence>
<dbReference type="SUPFAM" id="SSF48264">
    <property type="entry name" value="Cytochrome P450"/>
    <property type="match status" value="1"/>
</dbReference>